<keyword evidence="1" id="KW-0472">Membrane</keyword>
<feature type="non-terminal residue" evidence="2">
    <location>
        <position position="1"/>
    </location>
</feature>
<feature type="transmembrane region" description="Helical" evidence="1">
    <location>
        <begin position="13"/>
        <end position="32"/>
    </location>
</feature>
<gene>
    <name evidence="2" type="primary">TTM2_3</name>
    <name evidence="2" type="ORF">HAX54_053341</name>
</gene>
<keyword evidence="1" id="KW-0812">Transmembrane</keyword>
<evidence type="ECO:0000313" key="3">
    <source>
        <dbReference type="Proteomes" id="UP000823775"/>
    </source>
</evidence>
<dbReference type="Proteomes" id="UP000823775">
    <property type="component" value="Unassembled WGS sequence"/>
</dbReference>
<dbReference type="EMBL" id="JACEIK010009900">
    <property type="protein sequence ID" value="MCE3214793.1"/>
    <property type="molecule type" value="Genomic_DNA"/>
</dbReference>
<sequence length="60" mass="6928">ESLILHLSYRQESVLKLLGGLMALGYTIAAILKRSSHVFSDEKVCLKIDWLEQLNRHYVQ</sequence>
<comment type="caution">
    <text evidence="2">The sequence shown here is derived from an EMBL/GenBank/DDBJ whole genome shotgun (WGS) entry which is preliminary data.</text>
</comment>
<feature type="non-terminal residue" evidence="2">
    <location>
        <position position="60"/>
    </location>
</feature>
<evidence type="ECO:0000313" key="2">
    <source>
        <dbReference type="EMBL" id="MCE3214793.1"/>
    </source>
</evidence>
<reference evidence="2 3" key="1">
    <citation type="journal article" date="2021" name="BMC Genomics">
        <title>Datura genome reveals duplications of psychoactive alkaloid biosynthetic genes and high mutation rate following tissue culture.</title>
        <authorList>
            <person name="Rajewski A."/>
            <person name="Carter-House D."/>
            <person name="Stajich J."/>
            <person name="Litt A."/>
        </authorList>
    </citation>
    <scope>NUCLEOTIDE SEQUENCE [LARGE SCALE GENOMIC DNA]</scope>
    <source>
        <strain evidence="2">AR-01</strain>
    </source>
</reference>
<keyword evidence="1" id="KW-1133">Transmembrane helix</keyword>
<evidence type="ECO:0000256" key="1">
    <source>
        <dbReference type="SAM" id="Phobius"/>
    </source>
</evidence>
<organism evidence="2 3">
    <name type="scientific">Datura stramonium</name>
    <name type="common">Jimsonweed</name>
    <name type="synonym">Common thornapple</name>
    <dbReference type="NCBI Taxonomy" id="4076"/>
    <lineage>
        <taxon>Eukaryota</taxon>
        <taxon>Viridiplantae</taxon>
        <taxon>Streptophyta</taxon>
        <taxon>Embryophyta</taxon>
        <taxon>Tracheophyta</taxon>
        <taxon>Spermatophyta</taxon>
        <taxon>Magnoliopsida</taxon>
        <taxon>eudicotyledons</taxon>
        <taxon>Gunneridae</taxon>
        <taxon>Pentapetalae</taxon>
        <taxon>asterids</taxon>
        <taxon>lamiids</taxon>
        <taxon>Solanales</taxon>
        <taxon>Solanaceae</taxon>
        <taxon>Solanoideae</taxon>
        <taxon>Datureae</taxon>
        <taxon>Datura</taxon>
    </lineage>
</organism>
<keyword evidence="3" id="KW-1185">Reference proteome</keyword>
<name>A0ABS8WUB6_DATST</name>
<proteinExistence type="predicted"/>
<protein>
    <submittedName>
        <fullName evidence="2">Inorganic pyrophosphatase ttm2</fullName>
    </submittedName>
</protein>
<accession>A0ABS8WUB6</accession>